<feature type="transmembrane region" description="Helical" evidence="14">
    <location>
        <begin position="428"/>
        <end position="447"/>
    </location>
</feature>
<dbReference type="Pfam" id="PF00474">
    <property type="entry name" value="SSF"/>
    <property type="match status" value="1"/>
</dbReference>
<feature type="transmembrane region" description="Helical" evidence="14">
    <location>
        <begin position="125"/>
        <end position="147"/>
    </location>
</feature>
<dbReference type="GO" id="GO:0015193">
    <property type="term" value="F:L-proline transmembrane transporter activity"/>
    <property type="evidence" value="ECO:0007669"/>
    <property type="project" value="TreeGrafter"/>
</dbReference>
<evidence type="ECO:0000256" key="13">
    <source>
        <dbReference type="RuleBase" id="RU362091"/>
    </source>
</evidence>
<proteinExistence type="inferred from homology"/>
<dbReference type="PANTHER" id="PTHR48086:SF3">
    <property type="entry name" value="SODIUM_PROLINE SYMPORTER"/>
    <property type="match status" value="1"/>
</dbReference>
<dbReference type="GO" id="GO:0005886">
    <property type="term" value="C:plasma membrane"/>
    <property type="evidence" value="ECO:0007669"/>
    <property type="project" value="UniProtKB-SubCell"/>
</dbReference>
<keyword evidence="11 14" id="KW-0739">Sodium transport</keyword>
<dbReference type="Gene3D" id="1.20.1730.10">
    <property type="entry name" value="Sodium/glucose cotransporter"/>
    <property type="match status" value="1"/>
</dbReference>
<evidence type="ECO:0000256" key="10">
    <source>
        <dbReference type="ARBA" id="ARBA00023136"/>
    </source>
</evidence>
<gene>
    <name evidence="15" type="primary">putP</name>
    <name evidence="15" type="ORF">ERS686654_01869</name>
</gene>
<dbReference type="GO" id="GO:0015824">
    <property type="term" value="P:proline transport"/>
    <property type="evidence" value="ECO:0007669"/>
    <property type="project" value="UniProtKB-UniRule"/>
</dbReference>
<keyword evidence="7 14" id="KW-1133">Transmembrane helix</keyword>
<dbReference type="CDD" id="cd11475">
    <property type="entry name" value="SLC5sbd_PutP"/>
    <property type="match status" value="1"/>
</dbReference>
<evidence type="ECO:0000256" key="6">
    <source>
        <dbReference type="ARBA" id="ARBA00022847"/>
    </source>
</evidence>
<dbReference type="Proteomes" id="UP000052237">
    <property type="component" value="Unassembled WGS sequence"/>
</dbReference>
<evidence type="ECO:0000256" key="5">
    <source>
        <dbReference type="ARBA" id="ARBA00022692"/>
    </source>
</evidence>
<feature type="transmembrane region" description="Helical" evidence="14">
    <location>
        <begin position="6"/>
        <end position="24"/>
    </location>
</feature>
<dbReference type="STRING" id="32019.ERS672215_01536"/>
<keyword evidence="10 14" id="KW-0472">Membrane</keyword>
<comment type="catalytic activity">
    <reaction evidence="12">
        <text>L-proline(in) + Na(+)(in) = L-proline(out) + Na(+)(out)</text>
        <dbReference type="Rhea" id="RHEA:28967"/>
        <dbReference type="ChEBI" id="CHEBI:29101"/>
        <dbReference type="ChEBI" id="CHEBI:60039"/>
    </reaction>
</comment>
<evidence type="ECO:0000256" key="4">
    <source>
        <dbReference type="ARBA" id="ARBA00022475"/>
    </source>
</evidence>
<dbReference type="RefSeq" id="WP_059427660.1">
    <property type="nucleotide sequence ID" value="NZ_FAUV01000004.1"/>
</dbReference>
<feature type="transmembrane region" description="Helical" evidence="14">
    <location>
        <begin position="397"/>
        <end position="421"/>
    </location>
</feature>
<keyword evidence="16" id="KW-1185">Reference proteome</keyword>
<comment type="caution">
    <text evidence="15">The sequence shown here is derived from an EMBL/GenBank/DDBJ whole genome shotgun (WGS) entry which is preliminary data.</text>
</comment>
<dbReference type="InterPro" id="IPR011851">
    <property type="entry name" value="Na/Pro_symporter"/>
</dbReference>
<keyword evidence="9 14" id="KW-0406">Ion transport</keyword>
<comment type="function">
    <text evidence="14">Catalyzes the sodium-dependent uptake of extracellular L-proline.</text>
</comment>
<feature type="transmembrane region" description="Helical" evidence="14">
    <location>
        <begin position="66"/>
        <end position="88"/>
    </location>
</feature>
<dbReference type="PROSITE" id="PS50283">
    <property type="entry name" value="NA_SOLUT_SYMP_3"/>
    <property type="match status" value="1"/>
</dbReference>
<name>A0A0S4SRQ9_CAMHY</name>
<sequence length="504" mass="55227">MSFSVYIAITLYFGVLLIIGRISYNKRSSLNEYLLDNRSLGPVMTALSAGASDMSGWMLLGLPGALYLSGIANMWIAIGLSIGAWANYKYLAKRIRIYTEVASDSITIPDFLENRFKDRTKVLRIISGVFILIFFTLYVSSGIIAGGKTFESFFGLNFSLGAIFTLFIVVFYTFFGGFKAVCLTDAFQGTLMFLVLVLIPVVAFLNLNTPSDSSFFTELSKYSQMAGKDHLNLFAGQNFLGILGLLAWGLGYFGQPHIIVRFMAIRNSKELDKARFIGISWMVLGLIGAMASGLIGFVYFNQIGMPLKDPETVFLKLGEVLFHPFIVGVIISAVLAAIMSTISSQLLVSASSITRDFIFAFYKKEVSQTTQVLVGRFAVVIVAITATFIAFNSTDTVLGVVGNAWAGFGASFGPVLLFSLYSRHMSALSALCGMVVGGVTVLLWIVFGLSDVVYELLPGFVFACTAIAIVNKYNDMIKKMSREPNLSVIGEEFDKMKQRSENKL</sequence>
<dbReference type="GO" id="GO:0031402">
    <property type="term" value="F:sodium ion binding"/>
    <property type="evidence" value="ECO:0007669"/>
    <property type="project" value="UniProtKB-UniRule"/>
</dbReference>
<feature type="transmembrane region" description="Helical" evidence="14">
    <location>
        <begin position="320"/>
        <end position="342"/>
    </location>
</feature>
<feature type="transmembrane region" description="Helical" evidence="14">
    <location>
        <begin position="453"/>
        <end position="473"/>
    </location>
</feature>
<feature type="transmembrane region" description="Helical" evidence="14">
    <location>
        <begin position="373"/>
        <end position="391"/>
    </location>
</feature>
<evidence type="ECO:0000256" key="8">
    <source>
        <dbReference type="ARBA" id="ARBA00023053"/>
    </source>
</evidence>
<reference evidence="15 16" key="1">
    <citation type="submission" date="2015-11" db="EMBL/GenBank/DDBJ databases">
        <authorList>
            <consortium name="Pathogen Informatics"/>
        </authorList>
    </citation>
    <scope>NUCLEOTIDE SEQUENCE [LARGE SCALE GENOMIC DNA]</scope>
    <source>
        <strain evidence="15 16">006A-0059</strain>
    </source>
</reference>
<feature type="transmembrane region" description="Helical" evidence="14">
    <location>
        <begin position="274"/>
        <end position="300"/>
    </location>
</feature>
<dbReference type="EMBL" id="FAVB01000005">
    <property type="protein sequence ID" value="CUU88301.1"/>
    <property type="molecule type" value="Genomic_DNA"/>
</dbReference>
<feature type="transmembrane region" description="Helical" evidence="14">
    <location>
        <begin position="187"/>
        <end position="207"/>
    </location>
</feature>
<keyword evidence="4 14" id="KW-1003">Cell membrane</keyword>
<evidence type="ECO:0000256" key="12">
    <source>
        <dbReference type="ARBA" id="ARBA00033708"/>
    </source>
</evidence>
<feature type="transmembrane region" description="Helical" evidence="14">
    <location>
        <begin position="153"/>
        <end position="175"/>
    </location>
</feature>
<dbReference type="GO" id="GO:0005298">
    <property type="term" value="F:proline:sodium symporter activity"/>
    <property type="evidence" value="ECO:0007669"/>
    <property type="project" value="UniProtKB-UniRule"/>
</dbReference>
<organism evidence="15 16">
    <name type="scientific">Campylobacter hyointestinalis subsp. hyointestinalis</name>
    <dbReference type="NCBI Taxonomy" id="91352"/>
    <lineage>
        <taxon>Bacteria</taxon>
        <taxon>Pseudomonadati</taxon>
        <taxon>Campylobacterota</taxon>
        <taxon>Epsilonproteobacteria</taxon>
        <taxon>Campylobacterales</taxon>
        <taxon>Campylobacteraceae</taxon>
        <taxon>Campylobacter</taxon>
    </lineage>
</organism>
<accession>A0A0S4SRQ9</accession>
<evidence type="ECO:0000313" key="16">
    <source>
        <dbReference type="Proteomes" id="UP000052237"/>
    </source>
</evidence>
<evidence type="ECO:0000256" key="3">
    <source>
        <dbReference type="ARBA" id="ARBA00022448"/>
    </source>
</evidence>
<evidence type="ECO:0000256" key="14">
    <source>
        <dbReference type="RuleBase" id="RU366012"/>
    </source>
</evidence>
<dbReference type="InterPro" id="IPR001734">
    <property type="entry name" value="Na/solute_symporter"/>
</dbReference>
<keyword evidence="8 14" id="KW-0915">Sodium</keyword>
<feature type="transmembrane region" description="Helical" evidence="14">
    <location>
        <begin position="233"/>
        <end position="253"/>
    </location>
</feature>
<dbReference type="NCBIfam" id="TIGR00813">
    <property type="entry name" value="sss"/>
    <property type="match status" value="1"/>
</dbReference>
<evidence type="ECO:0000313" key="15">
    <source>
        <dbReference type="EMBL" id="CUU88301.1"/>
    </source>
</evidence>
<keyword evidence="3 14" id="KW-0813">Transport</keyword>
<keyword evidence="5 14" id="KW-0812">Transmembrane</keyword>
<keyword evidence="6 14" id="KW-0769">Symport</keyword>
<protein>
    <recommendedName>
        <fullName evidence="14">Sodium/proline symporter</fullName>
    </recommendedName>
    <alternativeName>
        <fullName evidence="14">Proline permease</fullName>
    </alternativeName>
</protein>
<keyword evidence="14" id="KW-0029">Amino-acid transport</keyword>
<dbReference type="NCBIfam" id="TIGR02121">
    <property type="entry name" value="Na_Pro_sym"/>
    <property type="match status" value="1"/>
</dbReference>
<evidence type="ECO:0000256" key="7">
    <source>
        <dbReference type="ARBA" id="ARBA00022989"/>
    </source>
</evidence>
<evidence type="ECO:0000256" key="1">
    <source>
        <dbReference type="ARBA" id="ARBA00004651"/>
    </source>
</evidence>
<comment type="subcellular location">
    <subcellularLocation>
        <location evidence="1 14">Cell membrane</location>
        <topology evidence="1 14">Multi-pass membrane protein</topology>
    </subcellularLocation>
</comment>
<evidence type="ECO:0000256" key="11">
    <source>
        <dbReference type="ARBA" id="ARBA00023201"/>
    </source>
</evidence>
<evidence type="ECO:0000256" key="9">
    <source>
        <dbReference type="ARBA" id="ARBA00023065"/>
    </source>
</evidence>
<dbReference type="PANTHER" id="PTHR48086">
    <property type="entry name" value="SODIUM/PROLINE SYMPORTER-RELATED"/>
    <property type="match status" value="1"/>
</dbReference>
<evidence type="ECO:0000256" key="2">
    <source>
        <dbReference type="ARBA" id="ARBA00006434"/>
    </source>
</evidence>
<dbReference type="AlphaFoldDB" id="A0A0S4SRQ9"/>
<dbReference type="InterPro" id="IPR038377">
    <property type="entry name" value="Na/Glc_symporter_sf"/>
</dbReference>
<comment type="similarity">
    <text evidence="2 13">Belongs to the sodium:solute symporter (SSF) (TC 2.A.21) family.</text>
</comment>
<dbReference type="InterPro" id="IPR050277">
    <property type="entry name" value="Sodium:Solute_Symporter"/>
</dbReference>